<reference evidence="2 3" key="1">
    <citation type="journal article" date="2024" name="Nat. Commun.">
        <title>Phylogenomics reveals the evolutionary origins of lichenization in chlorophyte algae.</title>
        <authorList>
            <person name="Puginier C."/>
            <person name="Libourel C."/>
            <person name="Otte J."/>
            <person name="Skaloud P."/>
            <person name="Haon M."/>
            <person name="Grisel S."/>
            <person name="Petersen M."/>
            <person name="Berrin J.G."/>
            <person name="Delaux P.M."/>
            <person name="Dal Grande F."/>
            <person name="Keller J."/>
        </authorList>
    </citation>
    <scope>NUCLEOTIDE SEQUENCE [LARGE SCALE GENOMIC DNA]</scope>
    <source>
        <strain evidence="2 3">SAG 245.80</strain>
    </source>
</reference>
<evidence type="ECO:0000313" key="2">
    <source>
        <dbReference type="EMBL" id="KAK9830993.1"/>
    </source>
</evidence>
<name>A0AAW1RBJ4_9CHLO</name>
<protein>
    <submittedName>
        <fullName evidence="2">Uncharacterized protein</fullName>
    </submittedName>
</protein>
<sequence length="176" mass="18786">MGGGTDSGHDGATTKTGAPREQFGHGHEARVEAGKKGGHISAERPEEARKEAARKAARTRADRYGEELHVSDPAVDDLQGVPTDVHGSQPPAEEIHHTPAEGTTKTGAPKEHFGHGHEARVEAGKKGGHISAERSEEARKEAARKAARTRAERYGEELKVSDPDQDELQGVKTTKA</sequence>
<feature type="compositionally biased region" description="Basic and acidic residues" evidence="1">
    <location>
        <begin position="22"/>
        <end position="70"/>
    </location>
</feature>
<dbReference type="EMBL" id="JALJOU010000048">
    <property type="protein sequence ID" value="KAK9830993.1"/>
    <property type="molecule type" value="Genomic_DNA"/>
</dbReference>
<feature type="compositionally biased region" description="Basic and acidic residues" evidence="1">
    <location>
        <begin position="108"/>
        <end position="162"/>
    </location>
</feature>
<dbReference type="Proteomes" id="UP001445335">
    <property type="component" value="Unassembled WGS sequence"/>
</dbReference>
<evidence type="ECO:0000256" key="1">
    <source>
        <dbReference type="SAM" id="MobiDB-lite"/>
    </source>
</evidence>
<organism evidence="2 3">
    <name type="scientific">Elliptochloris bilobata</name>
    <dbReference type="NCBI Taxonomy" id="381761"/>
    <lineage>
        <taxon>Eukaryota</taxon>
        <taxon>Viridiplantae</taxon>
        <taxon>Chlorophyta</taxon>
        <taxon>core chlorophytes</taxon>
        <taxon>Trebouxiophyceae</taxon>
        <taxon>Trebouxiophyceae incertae sedis</taxon>
        <taxon>Elliptochloris clade</taxon>
        <taxon>Elliptochloris</taxon>
    </lineage>
</organism>
<keyword evidence="3" id="KW-1185">Reference proteome</keyword>
<gene>
    <name evidence="2" type="ORF">WJX81_006538</name>
</gene>
<comment type="caution">
    <text evidence="2">The sequence shown here is derived from an EMBL/GenBank/DDBJ whole genome shotgun (WGS) entry which is preliminary data.</text>
</comment>
<accession>A0AAW1RBJ4</accession>
<evidence type="ECO:0000313" key="3">
    <source>
        <dbReference type="Proteomes" id="UP001445335"/>
    </source>
</evidence>
<proteinExistence type="predicted"/>
<feature type="region of interest" description="Disordered" evidence="1">
    <location>
        <begin position="1"/>
        <end position="176"/>
    </location>
</feature>
<dbReference type="AlphaFoldDB" id="A0AAW1RBJ4"/>